<feature type="disulfide bond" evidence="2">
    <location>
        <begin position="38"/>
        <end position="56"/>
    </location>
</feature>
<evidence type="ECO:0000256" key="3">
    <source>
        <dbReference type="SAM" id="SignalP"/>
    </source>
</evidence>
<keyword evidence="5" id="KW-1185">Reference proteome</keyword>
<keyword evidence="3" id="KW-0732">Signal</keyword>
<evidence type="ECO:0000313" key="4">
    <source>
        <dbReference type="EMBL" id="KAK9512670.1"/>
    </source>
</evidence>
<dbReference type="Pfam" id="PF00057">
    <property type="entry name" value="Ldl_recept_a"/>
    <property type="match status" value="1"/>
</dbReference>
<gene>
    <name evidence="4" type="ORF">O3M35_001044</name>
</gene>
<proteinExistence type="predicted"/>
<feature type="disulfide bond" evidence="2">
    <location>
        <begin position="31"/>
        <end position="43"/>
    </location>
</feature>
<dbReference type="PROSITE" id="PS01209">
    <property type="entry name" value="LDLRA_1"/>
    <property type="match status" value="1"/>
</dbReference>
<dbReference type="PROSITE" id="PS50068">
    <property type="entry name" value="LDLRA_2"/>
    <property type="match status" value="1"/>
</dbReference>
<organism evidence="4 5">
    <name type="scientific">Rhynocoris fuscipes</name>
    <dbReference type="NCBI Taxonomy" id="488301"/>
    <lineage>
        <taxon>Eukaryota</taxon>
        <taxon>Metazoa</taxon>
        <taxon>Ecdysozoa</taxon>
        <taxon>Arthropoda</taxon>
        <taxon>Hexapoda</taxon>
        <taxon>Insecta</taxon>
        <taxon>Pterygota</taxon>
        <taxon>Neoptera</taxon>
        <taxon>Paraneoptera</taxon>
        <taxon>Hemiptera</taxon>
        <taxon>Heteroptera</taxon>
        <taxon>Panheteroptera</taxon>
        <taxon>Cimicomorpha</taxon>
        <taxon>Reduviidae</taxon>
        <taxon>Harpactorinae</taxon>
        <taxon>Harpactorini</taxon>
        <taxon>Rhynocoris</taxon>
    </lineage>
</organism>
<dbReference type="CDD" id="cd00112">
    <property type="entry name" value="LDLa"/>
    <property type="match status" value="1"/>
</dbReference>
<dbReference type="Gene3D" id="4.10.400.10">
    <property type="entry name" value="Low-density Lipoprotein Receptor"/>
    <property type="match status" value="1"/>
</dbReference>
<feature type="chain" id="PRO_5044002059" evidence="3">
    <location>
        <begin position="25"/>
        <end position="74"/>
    </location>
</feature>
<accession>A0AAW1DTS1</accession>
<comment type="caution">
    <text evidence="4">The sequence shown here is derived from an EMBL/GenBank/DDBJ whole genome shotgun (WGS) entry which is preliminary data.</text>
</comment>
<feature type="signal peptide" evidence="3">
    <location>
        <begin position="1"/>
        <end position="24"/>
    </location>
</feature>
<dbReference type="InterPro" id="IPR002172">
    <property type="entry name" value="LDrepeatLR_classA_rpt"/>
</dbReference>
<comment type="caution">
    <text evidence="2">Lacks conserved residue(s) required for the propagation of feature annotation.</text>
</comment>
<evidence type="ECO:0000256" key="1">
    <source>
        <dbReference type="ARBA" id="ARBA00023157"/>
    </source>
</evidence>
<dbReference type="InterPro" id="IPR036055">
    <property type="entry name" value="LDL_receptor-like_sf"/>
</dbReference>
<dbReference type="SMART" id="SM00192">
    <property type="entry name" value="LDLa"/>
    <property type="match status" value="1"/>
</dbReference>
<dbReference type="Proteomes" id="UP001461498">
    <property type="component" value="Unassembled WGS sequence"/>
</dbReference>
<dbReference type="SUPFAM" id="SSF57424">
    <property type="entry name" value="LDL receptor-like module"/>
    <property type="match status" value="1"/>
</dbReference>
<reference evidence="4 5" key="1">
    <citation type="submission" date="2022-12" db="EMBL/GenBank/DDBJ databases">
        <title>Chromosome-level genome assembly of true bugs.</title>
        <authorList>
            <person name="Ma L."/>
            <person name="Li H."/>
        </authorList>
    </citation>
    <scope>NUCLEOTIDE SEQUENCE [LARGE SCALE GENOMIC DNA]</scope>
    <source>
        <strain evidence="4">Lab_2022b</strain>
    </source>
</reference>
<dbReference type="InterPro" id="IPR023415">
    <property type="entry name" value="LDLR_class-A_CS"/>
</dbReference>
<keyword evidence="1 2" id="KW-1015">Disulfide bond</keyword>
<evidence type="ECO:0000313" key="5">
    <source>
        <dbReference type="Proteomes" id="UP001461498"/>
    </source>
</evidence>
<protein>
    <submittedName>
        <fullName evidence="4">Uncharacterized protein</fullName>
    </submittedName>
</protein>
<evidence type="ECO:0000256" key="2">
    <source>
        <dbReference type="PROSITE-ProRule" id="PRU00124"/>
    </source>
</evidence>
<dbReference type="EMBL" id="JAPXFL010000001">
    <property type="protein sequence ID" value="KAK9512670.1"/>
    <property type="molecule type" value="Genomic_DNA"/>
</dbReference>
<name>A0AAW1DTS1_9HEMI</name>
<dbReference type="AlphaFoldDB" id="A0AAW1DTS1"/>
<sequence length="74" mass="8166">MDESVAVSVRSVCILIGLTSLVHATTQSSSCRVSEFFCDTGQCVALDKYCDGSYDCTDKSDEPRYCSRKYSSLF</sequence>